<sequence length="96" mass="10190">MRFFFLATLGLASACAAPGISVMGGQTRVARVGEYSFTVHHKGSRAEAYRTNVMARPQAREVFAAGATAIEQVTGCRVVRSSVRGDVALIQGDLLC</sequence>
<evidence type="ECO:0000256" key="1">
    <source>
        <dbReference type="SAM" id="SignalP"/>
    </source>
</evidence>
<gene>
    <name evidence="2" type="ORF">SAMN04488001_1490</name>
</gene>
<feature type="signal peptide" evidence="1">
    <location>
        <begin position="1"/>
        <end position="16"/>
    </location>
</feature>
<reference evidence="3" key="1">
    <citation type="submission" date="2016-10" db="EMBL/GenBank/DDBJ databases">
        <authorList>
            <person name="Varghese N."/>
            <person name="Submissions S."/>
        </authorList>
    </citation>
    <scope>NUCLEOTIDE SEQUENCE [LARGE SCALE GENOMIC DNA]</scope>
    <source>
        <strain evidence="3">DSM 26922</strain>
    </source>
</reference>
<name>A0A1H2VDN5_9RHOB</name>
<organism evidence="2 3">
    <name type="scientific">Litoreibacter albidus</name>
    <dbReference type="NCBI Taxonomy" id="670155"/>
    <lineage>
        <taxon>Bacteria</taxon>
        <taxon>Pseudomonadati</taxon>
        <taxon>Pseudomonadota</taxon>
        <taxon>Alphaproteobacteria</taxon>
        <taxon>Rhodobacterales</taxon>
        <taxon>Roseobacteraceae</taxon>
        <taxon>Litoreibacter</taxon>
    </lineage>
</organism>
<dbReference type="Proteomes" id="UP000199441">
    <property type="component" value="Unassembled WGS sequence"/>
</dbReference>
<keyword evidence="3" id="KW-1185">Reference proteome</keyword>
<accession>A0A1H2VDN5</accession>
<dbReference type="PROSITE" id="PS51257">
    <property type="entry name" value="PROKAR_LIPOPROTEIN"/>
    <property type="match status" value="1"/>
</dbReference>
<dbReference type="RefSeq" id="WP_089946192.1">
    <property type="nucleotide sequence ID" value="NZ_FNOI01000002.1"/>
</dbReference>
<keyword evidence="1" id="KW-0732">Signal</keyword>
<dbReference type="AlphaFoldDB" id="A0A1H2VDN5"/>
<proteinExistence type="predicted"/>
<feature type="chain" id="PRO_5011725103" description="Lipoprotein" evidence="1">
    <location>
        <begin position="17"/>
        <end position="96"/>
    </location>
</feature>
<evidence type="ECO:0000313" key="3">
    <source>
        <dbReference type="Proteomes" id="UP000199441"/>
    </source>
</evidence>
<protein>
    <recommendedName>
        <fullName evidence="4">Lipoprotein</fullName>
    </recommendedName>
</protein>
<evidence type="ECO:0000313" key="2">
    <source>
        <dbReference type="EMBL" id="SDW66475.1"/>
    </source>
</evidence>
<dbReference type="OrthoDB" id="7864349at2"/>
<evidence type="ECO:0008006" key="4">
    <source>
        <dbReference type="Google" id="ProtNLM"/>
    </source>
</evidence>
<dbReference type="EMBL" id="FNOI01000002">
    <property type="protein sequence ID" value="SDW66475.1"/>
    <property type="molecule type" value="Genomic_DNA"/>
</dbReference>